<proteinExistence type="predicted"/>
<dbReference type="Proteomes" id="UP000075755">
    <property type="component" value="Chromosome"/>
</dbReference>
<keyword evidence="4" id="KW-1185">Reference proteome</keyword>
<dbReference type="Proteomes" id="UP000577697">
    <property type="component" value="Unassembled WGS sequence"/>
</dbReference>
<gene>
    <name evidence="1" type="ORF">AA2016_2231</name>
    <name evidence="2" type="ORF">FHS67_002177</name>
</gene>
<name>A0AAC9FDE1_AMIAI</name>
<reference evidence="1 3" key="1">
    <citation type="submission" date="2016-03" db="EMBL/GenBank/DDBJ databases">
        <title>Complete genome of Aminobacter aminovorans KCTC 2477.</title>
        <authorList>
            <person name="Kim K.M."/>
        </authorList>
    </citation>
    <scope>NUCLEOTIDE SEQUENCE [LARGE SCALE GENOMIC DNA]</scope>
    <source>
        <strain evidence="1 3">KCTC 2477</strain>
    </source>
</reference>
<evidence type="ECO:0000313" key="3">
    <source>
        <dbReference type="Proteomes" id="UP000075755"/>
    </source>
</evidence>
<dbReference type="RefSeq" id="WP_067958939.1">
    <property type="nucleotide sequence ID" value="NZ_CP015005.1"/>
</dbReference>
<protein>
    <submittedName>
        <fullName evidence="1">Uncharacterized protein</fullName>
    </submittedName>
</protein>
<reference evidence="2 4" key="2">
    <citation type="submission" date="2020-08" db="EMBL/GenBank/DDBJ databases">
        <title>Genomic Encyclopedia of Type Strains, Phase IV (KMG-IV): sequencing the most valuable type-strain genomes for metagenomic binning, comparative biology and taxonomic classification.</title>
        <authorList>
            <person name="Goeker M."/>
        </authorList>
    </citation>
    <scope>NUCLEOTIDE SEQUENCE [LARGE SCALE GENOMIC DNA]</scope>
    <source>
        <strain evidence="2 4">DSM 10368</strain>
    </source>
</reference>
<organism evidence="1 3">
    <name type="scientific">Aminobacter aminovorans</name>
    <name type="common">Chelatobacter heintzii</name>
    <dbReference type="NCBI Taxonomy" id="83263"/>
    <lineage>
        <taxon>Bacteria</taxon>
        <taxon>Pseudomonadati</taxon>
        <taxon>Pseudomonadota</taxon>
        <taxon>Alphaproteobacteria</taxon>
        <taxon>Hyphomicrobiales</taxon>
        <taxon>Phyllobacteriaceae</taxon>
        <taxon>Aminobacter</taxon>
    </lineage>
</organism>
<dbReference type="EMBL" id="CP015005">
    <property type="protein sequence ID" value="AMS41160.1"/>
    <property type="molecule type" value="Genomic_DNA"/>
</dbReference>
<dbReference type="KEGG" id="aak:AA2016_2231"/>
<accession>A0AAC9FDE1</accession>
<dbReference type="EMBL" id="JACICB010000007">
    <property type="protein sequence ID" value="MBB3705858.1"/>
    <property type="molecule type" value="Genomic_DNA"/>
</dbReference>
<sequence>MSSYAAFEVIEQYLRAQWTTTELVFENDDFHLHGTPAPFVYVEIVGNTYDQASIGGGTDNLWREFGQLYLHVMTPNGTGSGQARQYCDQLLAQFVGSDIGALTFRESSVGMGEPGQTFGNYYAMTASITWYRDE</sequence>
<dbReference type="AlphaFoldDB" id="A0AAC9FDE1"/>
<evidence type="ECO:0000313" key="2">
    <source>
        <dbReference type="EMBL" id="MBB3705858.1"/>
    </source>
</evidence>
<dbReference type="Gene3D" id="3.30.2000.20">
    <property type="match status" value="1"/>
</dbReference>
<evidence type="ECO:0000313" key="4">
    <source>
        <dbReference type="Proteomes" id="UP000577697"/>
    </source>
</evidence>
<evidence type="ECO:0000313" key="1">
    <source>
        <dbReference type="EMBL" id="AMS41160.1"/>
    </source>
</evidence>